<feature type="region of interest" description="Disordered" evidence="3">
    <location>
        <begin position="1"/>
        <end position="33"/>
    </location>
</feature>
<dbReference type="Proteomes" id="UP001595997">
    <property type="component" value="Unassembled WGS sequence"/>
</dbReference>
<dbReference type="EMBL" id="JBHSFH010000006">
    <property type="protein sequence ID" value="MFC4494950.1"/>
    <property type="molecule type" value="Genomic_DNA"/>
</dbReference>
<feature type="compositionally biased region" description="Low complexity" evidence="3">
    <location>
        <begin position="17"/>
        <end position="33"/>
    </location>
</feature>
<evidence type="ECO:0000259" key="4">
    <source>
        <dbReference type="PROSITE" id="PS51387"/>
    </source>
</evidence>
<dbReference type="SUPFAM" id="SSF55103">
    <property type="entry name" value="FAD-linked oxidases, C-terminal domain"/>
    <property type="match status" value="1"/>
</dbReference>
<protein>
    <submittedName>
        <fullName evidence="5">FAD-binding oxidoreductase</fullName>
    </submittedName>
</protein>
<dbReference type="PANTHER" id="PTHR11748:SF103">
    <property type="entry name" value="GLYCOLATE OXIDASE SUBUNIT GLCE"/>
    <property type="match status" value="1"/>
</dbReference>
<keyword evidence="6" id="KW-1185">Reference proteome</keyword>
<evidence type="ECO:0000313" key="5">
    <source>
        <dbReference type="EMBL" id="MFC4494950.1"/>
    </source>
</evidence>
<dbReference type="PROSITE" id="PS51387">
    <property type="entry name" value="FAD_PCMH"/>
    <property type="match status" value="1"/>
</dbReference>
<evidence type="ECO:0000313" key="6">
    <source>
        <dbReference type="Proteomes" id="UP001595997"/>
    </source>
</evidence>
<evidence type="ECO:0000256" key="1">
    <source>
        <dbReference type="ARBA" id="ARBA00022630"/>
    </source>
</evidence>
<evidence type="ECO:0000256" key="2">
    <source>
        <dbReference type="ARBA" id="ARBA00022827"/>
    </source>
</evidence>
<dbReference type="SUPFAM" id="SSF56176">
    <property type="entry name" value="FAD-binding/transporter-associated domain-like"/>
    <property type="match status" value="1"/>
</dbReference>
<dbReference type="InterPro" id="IPR036318">
    <property type="entry name" value="FAD-bd_PCMH-like_sf"/>
</dbReference>
<keyword evidence="1" id="KW-0285">Flavoprotein</keyword>
<dbReference type="InterPro" id="IPR006094">
    <property type="entry name" value="Oxid_FAD_bind_N"/>
</dbReference>
<organism evidence="5 6">
    <name type="scientific">Streptomyces ovatisporus</name>
    <dbReference type="NCBI Taxonomy" id="1128682"/>
    <lineage>
        <taxon>Bacteria</taxon>
        <taxon>Bacillati</taxon>
        <taxon>Actinomycetota</taxon>
        <taxon>Actinomycetes</taxon>
        <taxon>Kitasatosporales</taxon>
        <taxon>Streptomycetaceae</taxon>
        <taxon>Streptomyces</taxon>
    </lineage>
</organism>
<dbReference type="Gene3D" id="3.30.465.10">
    <property type="match status" value="1"/>
</dbReference>
<name>A0ABV9A5C2_9ACTN</name>
<sequence>MTDEPPGAVRESGGPRSAGESGEAPPAGAPRVRPASLAEAAEALGTAAREKQALLFDGAGSALDWGAPVSRTDLVVETGGLDGLVSHAAGDWTVGVEAGMPLARLQELLAPAGQWLPLDAPTERAGATLGGLLAAGDTGPRRLKYGGLSDLVIGATLVLADGSVVRTGGDVIKNVAGYDLAKLMAGSLGAFGLVAQLNLRVHPLPESTATVALETGDAGQALQAARAVMRSPLEPVAVEWEGERLLIRFHGTGESTSTRGRLATDLPELAGARVLDEDAETTAWEDLAAVIAGEDGQTVLRAGTRPARLPELHAELTALTQGTGVTARLVSGIAQGVHTVVLSGGEAAEHAACVTAWREAVHGSGGSVTLRRRREGVDALAAPWGPAPPTAPVLRALKRQFDPGGLCAPGRFAPWF</sequence>
<dbReference type="InterPro" id="IPR016166">
    <property type="entry name" value="FAD-bd_PCMH"/>
</dbReference>
<reference evidence="6" key="1">
    <citation type="journal article" date="2019" name="Int. J. Syst. Evol. Microbiol.">
        <title>The Global Catalogue of Microorganisms (GCM) 10K type strain sequencing project: providing services to taxonomists for standard genome sequencing and annotation.</title>
        <authorList>
            <consortium name="The Broad Institute Genomics Platform"/>
            <consortium name="The Broad Institute Genome Sequencing Center for Infectious Disease"/>
            <person name="Wu L."/>
            <person name="Ma J."/>
        </authorList>
    </citation>
    <scope>NUCLEOTIDE SEQUENCE [LARGE SCALE GENOMIC DNA]</scope>
    <source>
        <strain evidence="6">CGMCC 4.7357</strain>
    </source>
</reference>
<accession>A0ABV9A5C2</accession>
<feature type="domain" description="FAD-binding PCMH-type" evidence="4">
    <location>
        <begin position="24"/>
        <end position="204"/>
    </location>
</feature>
<comment type="caution">
    <text evidence="5">The sequence shown here is derived from an EMBL/GenBank/DDBJ whole genome shotgun (WGS) entry which is preliminary data.</text>
</comment>
<dbReference type="InterPro" id="IPR016169">
    <property type="entry name" value="FAD-bd_PCMH_sub2"/>
</dbReference>
<dbReference type="RefSeq" id="WP_386446914.1">
    <property type="nucleotide sequence ID" value="NZ_JBHSFH010000006.1"/>
</dbReference>
<proteinExistence type="predicted"/>
<dbReference type="Pfam" id="PF01565">
    <property type="entry name" value="FAD_binding_4"/>
    <property type="match status" value="1"/>
</dbReference>
<dbReference type="InterPro" id="IPR016164">
    <property type="entry name" value="FAD-linked_Oxase-like_C"/>
</dbReference>
<gene>
    <name evidence="5" type="ORF">ACFPA8_12470</name>
</gene>
<dbReference type="PANTHER" id="PTHR11748">
    <property type="entry name" value="D-LACTATE DEHYDROGENASE"/>
    <property type="match status" value="1"/>
</dbReference>
<keyword evidence="2" id="KW-0274">FAD</keyword>
<evidence type="ECO:0000256" key="3">
    <source>
        <dbReference type="SAM" id="MobiDB-lite"/>
    </source>
</evidence>